<dbReference type="EMBL" id="JAUEPN010000003">
    <property type="protein sequence ID" value="KAK3296918.1"/>
    <property type="molecule type" value="Genomic_DNA"/>
</dbReference>
<dbReference type="Proteomes" id="UP001278766">
    <property type="component" value="Unassembled WGS sequence"/>
</dbReference>
<proteinExistence type="predicted"/>
<organism evidence="2 3">
    <name type="scientific">Chaetomium fimeti</name>
    <dbReference type="NCBI Taxonomy" id="1854472"/>
    <lineage>
        <taxon>Eukaryota</taxon>
        <taxon>Fungi</taxon>
        <taxon>Dikarya</taxon>
        <taxon>Ascomycota</taxon>
        <taxon>Pezizomycotina</taxon>
        <taxon>Sordariomycetes</taxon>
        <taxon>Sordariomycetidae</taxon>
        <taxon>Sordariales</taxon>
        <taxon>Chaetomiaceae</taxon>
        <taxon>Chaetomium</taxon>
    </lineage>
</organism>
<sequence>MTTSLVQYNGAEPGGMWWWWLLLLLLFCRGVSQTRWPGCGGADLSVAALLVEALFQPLPRVMTGLPRGICSEVGRLKPASRG</sequence>
<feature type="transmembrane region" description="Helical" evidence="1">
    <location>
        <begin position="16"/>
        <end position="32"/>
    </location>
</feature>
<keyword evidence="1" id="KW-0472">Membrane</keyword>
<keyword evidence="3" id="KW-1185">Reference proteome</keyword>
<keyword evidence="1" id="KW-0812">Transmembrane</keyword>
<evidence type="ECO:0000256" key="1">
    <source>
        <dbReference type="SAM" id="Phobius"/>
    </source>
</evidence>
<evidence type="ECO:0000313" key="3">
    <source>
        <dbReference type="Proteomes" id="UP001278766"/>
    </source>
</evidence>
<reference evidence="2" key="1">
    <citation type="journal article" date="2023" name="Mol. Phylogenet. Evol.">
        <title>Genome-scale phylogeny and comparative genomics of the fungal order Sordariales.</title>
        <authorList>
            <person name="Hensen N."/>
            <person name="Bonometti L."/>
            <person name="Westerberg I."/>
            <person name="Brannstrom I.O."/>
            <person name="Guillou S."/>
            <person name="Cros-Aarteil S."/>
            <person name="Calhoun S."/>
            <person name="Haridas S."/>
            <person name="Kuo A."/>
            <person name="Mondo S."/>
            <person name="Pangilinan J."/>
            <person name="Riley R."/>
            <person name="LaButti K."/>
            <person name="Andreopoulos B."/>
            <person name="Lipzen A."/>
            <person name="Chen C."/>
            <person name="Yan M."/>
            <person name="Daum C."/>
            <person name="Ng V."/>
            <person name="Clum A."/>
            <person name="Steindorff A."/>
            <person name="Ohm R.A."/>
            <person name="Martin F."/>
            <person name="Silar P."/>
            <person name="Natvig D.O."/>
            <person name="Lalanne C."/>
            <person name="Gautier V."/>
            <person name="Ament-Velasquez S.L."/>
            <person name="Kruys A."/>
            <person name="Hutchinson M.I."/>
            <person name="Powell A.J."/>
            <person name="Barry K."/>
            <person name="Miller A.N."/>
            <person name="Grigoriev I.V."/>
            <person name="Debuchy R."/>
            <person name="Gladieux P."/>
            <person name="Hiltunen Thoren M."/>
            <person name="Johannesson H."/>
        </authorList>
    </citation>
    <scope>NUCLEOTIDE SEQUENCE</scope>
    <source>
        <strain evidence="2">CBS 168.71</strain>
    </source>
</reference>
<name>A0AAE0HI06_9PEZI</name>
<evidence type="ECO:0000313" key="2">
    <source>
        <dbReference type="EMBL" id="KAK3296918.1"/>
    </source>
</evidence>
<accession>A0AAE0HI06</accession>
<keyword evidence="1" id="KW-1133">Transmembrane helix</keyword>
<reference evidence="2" key="2">
    <citation type="submission" date="2023-06" db="EMBL/GenBank/DDBJ databases">
        <authorList>
            <consortium name="Lawrence Berkeley National Laboratory"/>
            <person name="Haridas S."/>
            <person name="Hensen N."/>
            <person name="Bonometti L."/>
            <person name="Westerberg I."/>
            <person name="Brannstrom I.O."/>
            <person name="Guillou S."/>
            <person name="Cros-Aarteil S."/>
            <person name="Calhoun S."/>
            <person name="Kuo A."/>
            <person name="Mondo S."/>
            <person name="Pangilinan J."/>
            <person name="Riley R."/>
            <person name="Labutti K."/>
            <person name="Andreopoulos B."/>
            <person name="Lipzen A."/>
            <person name="Chen C."/>
            <person name="Yanf M."/>
            <person name="Daum C."/>
            <person name="Ng V."/>
            <person name="Clum A."/>
            <person name="Steindorff A."/>
            <person name="Ohm R."/>
            <person name="Martin F."/>
            <person name="Silar P."/>
            <person name="Natvig D."/>
            <person name="Lalanne C."/>
            <person name="Gautier V."/>
            <person name="Ament-Velasquez S.L."/>
            <person name="Kruys A."/>
            <person name="Hutchinson M.I."/>
            <person name="Powell A.J."/>
            <person name="Barry K."/>
            <person name="Miller A.N."/>
            <person name="Grigoriev I.V."/>
            <person name="Debuchy R."/>
            <person name="Gladieux P."/>
            <person name="Thoren M.H."/>
            <person name="Johannesson H."/>
        </authorList>
    </citation>
    <scope>NUCLEOTIDE SEQUENCE</scope>
    <source>
        <strain evidence="2">CBS 168.71</strain>
    </source>
</reference>
<protein>
    <submittedName>
        <fullName evidence="2">Uncharacterized protein</fullName>
    </submittedName>
</protein>
<dbReference type="GeneID" id="87840368"/>
<dbReference type="RefSeq" id="XP_062660432.1">
    <property type="nucleotide sequence ID" value="XM_062803420.1"/>
</dbReference>
<gene>
    <name evidence="2" type="ORF">B0H64DRAFT_390708</name>
</gene>
<comment type="caution">
    <text evidence="2">The sequence shown here is derived from an EMBL/GenBank/DDBJ whole genome shotgun (WGS) entry which is preliminary data.</text>
</comment>
<dbReference type="AlphaFoldDB" id="A0AAE0HI06"/>